<dbReference type="Proteomes" id="UP001362999">
    <property type="component" value="Unassembled WGS sequence"/>
</dbReference>
<name>A0AAV9ZEV2_9AGAR</name>
<comment type="caution">
    <text evidence="1">The sequence shown here is derived from an EMBL/GenBank/DDBJ whole genome shotgun (WGS) entry which is preliminary data.</text>
</comment>
<dbReference type="AlphaFoldDB" id="A0AAV9ZEV2"/>
<evidence type="ECO:0000313" key="1">
    <source>
        <dbReference type="EMBL" id="KAK6980669.1"/>
    </source>
</evidence>
<evidence type="ECO:0000313" key="2">
    <source>
        <dbReference type="Proteomes" id="UP001362999"/>
    </source>
</evidence>
<evidence type="ECO:0008006" key="3">
    <source>
        <dbReference type="Google" id="ProtNLM"/>
    </source>
</evidence>
<accession>A0AAV9ZEV2</accession>
<gene>
    <name evidence="1" type="ORF">R3P38DRAFT_2664934</name>
</gene>
<dbReference type="SUPFAM" id="SSF52047">
    <property type="entry name" value="RNI-like"/>
    <property type="match status" value="1"/>
</dbReference>
<dbReference type="Gene3D" id="3.80.10.10">
    <property type="entry name" value="Ribonuclease Inhibitor"/>
    <property type="match status" value="1"/>
</dbReference>
<organism evidence="1 2">
    <name type="scientific">Favolaschia claudopus</name>
    <dbReference type="NCBI Taxonomy" id="2862362"/>
    <lineage>
        <taxon>Eukaryota</taxon>
        <taxon>Fungi</taxon>
        <taxon>Dikarya</taxon>
        <taxon>Basidiomycota</taxon>
        <taxon>Agaricomycotina</taxon>
        <taxon>Agaricomycetes</taxon>
        <taxon>Agaricomycetidae</taxon>
        <taxon>Agaricales</taxon>
        <taxon>Marasmiineae</taxon>
        <taxon>Mycenaceae</taxon>
        <taxon>Favolaschia</taxon>
    </lineage>
</organism>
<reference evidence="1 2" key="1">
    <citation type="journal article" date="2024" name="J Genomics">
        <title>Draft genome sequencing and assembly of Favolaschia claudopus CIRM-BRFM 2984 isolated from oak limbs.</title>
        <authorList>
            <person name="Navarro D."/>
            <person name="Drula E."/>
            <person name="Chaduli D."/>
            <person name="Cazenave R."/>
            <person name="Ahrendt S."/>
            <person name="Wang J."/>
            <person name="Lipzen A."/>
            <person name="Daum C."/>
            <person name="Barry K."/>
            <person name="Grigoriev I.V."/>
            <person name="Favel A."/>
            <person name="Rosso M.N."/>
            <person name="Martin F."/>
        </authorList>
    </citation>
    <scope>NUCLEOTIDE SEQUENCE [LARGE SCALE GENOMIC DNA]</scope>
    <source>
        <strain evidence="1 2">CIRM-BRFM 2984</strain>
    </source>
</reference>
<dbReference type="EMBL" id="JAWWNJ010000157">
    <property type="protein sequence ID" value="KAK6980669.1"/>
    <property type="molecule type" value="Genomic_DNA"/>
</dbReference>
<sequence>MALVDRTLNTVLKKVSHISRIPCEILAEIFRWTLWPGYTRVLRGREVAIPPWKLGHICRYWRETAQADPCLWSQVVIQCRNQDVSGLWRSMLKPYHPYCNPALDYPLEAIATQLRLSRSGPLSVELRLDGRDLEQHSQYMLTLLKSVVAESNRWVRLTIGDRGDSLGEVFNVLSQVYGRLDQLQYLCVEEGCVEWPKKLEYAFMVAPNLQEVYLPFSLKLSHRSPGPFIWWFQLTKLDITARTDFLLRSLRAAKNLRDLVFSDSTEDRDLDSSQITQGITLPQLQGLSLMYGARFVQYLSTPRLEHLDINFGSDHILPFIIRSGCDLHSLKVHSMELADLIAILKMSPNLFHLELAYQDRGQPDEDYGDIRMGVFSALILDGTTADICLKLGSLRFDSQYSGGDPLYGDTLCRMLHSRWRIPPHLRSLKSLDFAYQGVSNTDPIWEQLNALKRDGLDITGLNPGLESDAAELEVNLVRTQFNPAFRHSMLYAISP</sequence>
<dbReference type="InterPro" id="IPR032675">
    <property type="entry name" value="LRR_dom_sf"/>
</dbReference>
<protein>
    <recommendedName>
        <fullName evidence="3">F-box domain-containing protein</fullName>
    </recommendedName>
</protein>
<keyword evidence="2" id="KW-1185">Reference proteome</keyword>
<proteinExistence type="predicted"/>